<dbReference type="VEuPathDB" id="GiardiaDB:GL50803_0060750"/>
<dbReference type="Proteomes" id="UP000018320">
    <property type="component" value="Unassembled WGS sequence"/>
</dbReference>
<feature type="transmembrane region" description="Helical" evidence="1">
    <location>
        <begin position="119"/>
        <end position="142"/>
    </location>
</feature>
<gene>
    <name evidence="2" type="ORF">DHA2_151388</name>
</gene>
<sequence>VLVYTSPHGHGTRFPVGGFIKMVPQPQRVAIAVPPGTKAGLWPFIVTCVLVGIEVAVAFIDLIVQAAGGAKNTKAMNLLKKGLLSAAVINFHMTWCIPFSLTLTYIVSSLSWSMGRKKCSLFPLLNGFACFLFLGAAIYSWMWANDAEIMLQICKNFLIPLGLKKSPEQLRLTIYTPQIKLLVDIMVSWGYPAQCVIVLTDAFLAICRRGSDRIIHLLVRVDKYDKIHVKMDPYDLISS</sequence>
<name>V6TS39_GIAIN</name>
<dbReference type="VEuPathDB" id="GiardiaDB:DHA2_151388"/>
<organism evidence="2 3">
    <name type="scientific">Giardia intestinalis</name>
    <name type="common">Giardia lamblia</name>
    <dbReference type="NCBI Taxonomy" id="5741"/>
    <lineage>
        <taxon>Eukaryota</taxon>
        <taxon>Metamonada</taxon>
        <taxon>Diplomonadida</taxon>
        <taxon>Hexamitidae</taxon>
        <taxon>Giardiinae</taxon>
        <taxon>Giardia</taxon>
    </lineage>
</organism>
<feature type="transmembrane region" description="Helical" evidence="1">
    <location>
        <begin position="84"/>
        <end position="107"/>
    </location>
</feature>
<accession>V6TS39</accession>
<evidence type="ECO:0000313" key="3">
    <source>
        <dbReference type="Proteomes" id="UP000018320"/>
    </source>
</evidence>
<evidence type="ECO:0000256" key="1">
    <source>
        <dbReference type="SAM" id="Phobius"/>
    </source>
</evidence>
<keyword evidence="1" id="KW-0812">Transmembrane</keyword>
<dbReference type="AlphaFoldDB" id="V6TS39"/>
<dbReference type="EMBL" id="AHGT01000001">
    <property type="protein sequence ID" value="ESU39840.1"/>
    <property type="molecule type" value="Genomic_DNA"/>
</dbReference>
<keyword evidence="1" id="KW-1133">Transmembrane helix</keyword>
<reference evidence="3" key="1">
    <citation type="submission" date="2012-02" db="EMBL/GenBank/DDBJ databases">
        <title>Genome sequencing of Giardia lamblia Genotypes A2 and B isolates (DH and GS) and comparative analysis with the genomes of Genotypes A1 and E (WB and Pig).</title>
        <authorList>
            <person name="Adam R."/>
            <person name="Dahlstrom E."/>
            <person name="Martens C."/>
            <person name="Bruno D."/>
            <person name="Barbian K."/>
            <person name="Porcella S.F."/>
            <person name="Nash T."/>
        </authorList>
    </citation>
    <scope>NUCLEOTIDE SEQUENCE</scope>
    <source>
        <strain evidence="3">DH</strain>
    </source>
</reference>
<proteinExistence type="predicted"/>
<reference evidence="2 3" key="2">
    <citation type="journal article" date="2013" name="Genome Biol. Evol.">
        <title>Genome sequencing of Giardia lamblia genotypes A2 and B isolates (DH and GS) and comparative analysis with the genomes of genotypes A1 and E (WB and Pig).</title>
        <authorList>
            <person name="Adam R.D."/>
            <person name="Dahlstrom E.W."/>
            <person name="Martens C.A."/>
            <person name="Bruno D.P."/>
            <person name="Barbian K.D."/>
            <person name="Ricklefs S.M."/>
            <person name="Hernandez M.M."/>
            <person name="Narla N.P."/>
            <person name="Patel R.B."/>
            <person name="Porcella S.F."/>
            <person name="Nash T.E."/>
        </authorList>
    </citation>
    <scope>NUCLEOTIDE SEQUENCE [LARGE SCALE GENOMIC DNA]</scope>
    <source>
        <strain evidence="2 3">DH</strain>
    </source>
</reference>
<dbReference type="VEuPathDB" id="GiardiaDB:QR46_3538"/>
<protein>
    <submittedName>
        <fullName evidence="2">Putative membrane spanning protein</fullName>
    </submittedName>
</protein>
<comment type="caution">
    <text evidence="2">The sequence shown here is derived from an EMBL/GenBank/DDBJ whole genome shotgun (WGS) entry which is preliminary data.</text>
</comment>
<feature type="non-terminal residue" evidence="2">
    <location>
        <position position="1"/>
    </location>
</feature>
<dbReference type="VEuPathDB" id="GiardiaDB:GL50581_628"/>
<feature type="transmembrane region" description="Helical" evidence="1">
    <location>
        <begin position="41"/>
        <end position="64"/>
    </location>
</feature>
<keyword evidence="1" id="KW-0472">Membrane</keyword>
<evidence type="ECO:0000313" key="2">
    <source>
        <dbReference type="EMBL" id="ESU39840.1"/>
    </source>
</evidence>